<gene>
    <name evidence="7" type="ORF">EPI10_012192</name>
</gene>
<keyword evidence="2 4" id="KW-0863">Zinc-finger</keyword>
<keyword evidence="1" id="KW-0479">Metal-binding</keyword>
<dbReference type="Gene3D" id="3.30.40.10">
    <property type="entry name" value="Zinc/RING finger domain, C3HC4 (zinc finger)"/>
    <property type="match status" value="1"/>
</dbReference>
<dbReference type="GO" id="GO:0006355">
    <property type="term" value="P:regulation of DNA-templated transcription"/>
    <property type="evidence" value="ECO:0007669"/>
    <property type="project" value="TreeGrafter"/>
</dbReference>
<dbReference type="PROSITE" id="PS50016">
    <property type="entry name" value="ZF_PHD_2"/>
    <property type="match status" value="1"/>
</dbReference>
<evidence type="ECO:0000259" key="6">
    <source>
        <dbReference type="PROSITE" id="PS51050"/>
    </source>
</evidence>
<keyword evidence="8" id="KW-1185">Reference proteome</keyword>
<dbReference type="SUPFAM" id="SSF57903">
    <property type="entry name" value="FYVE/PHD zinc finger"/>
    <property type="match status" value="1"/>
</dbReference>
<dbReference type="InterPro" id="IPR013083">
    <property type="entry name" value="Znf_RING/FYVE/PHD"/>
</dbReference>
<dbReference type="OrthoDB" id="787137at2759"/>
<dbReference type="Proteomes" id="UP000325315">
    <property type="component" value="Unassembled WGS sequence"/>
</dbReference>
<dbReference type="GO" id="GO:0000228">
    <property type="term" value="C:nuclear chromosome"/>
    <property type="evidence" value="ECO:0007669"/>
    <property type="project" value="TreeGrafter"/>
</dbReference>
<evidence type="ECO:0000313" key="8">
    <source>
        <dbReference type="Proteomes" id="UP000325315"/>
    </source>
</evidence>
<dbReference type="PANTHER" id="PTHR46510:SF1">
    <property type="entry name" value="BROMODOMAIN ADJACENT TO ZINC FINGER DOMAIN PROTEIN 1A"/>
    <property type="match status" value="1"/>
</dbReference>
<evidence type="ECO:0000256" key="1">
    <source>
        <dbReference type="ARBA" id="ARBA00022723"/>
    </source>
</evidence>
<dbReference type="InterPro" id="IPR011124">
    <property type="entry name" value="Znf_CW"/>
</dbReference>
<evidence type="ECO:0000256" key="2">
    <source>
        <dbReference type="ARBA" id="ARBA00022771"/>
    </source>
</evidence>
<dbReference type="GO" id="GO:0003677">
    <property type="term" value="F:DNA binding"/>
    <property type="evidence" value="ECO:0007669"/>
    <property type="project" value="TreeGrafter"/>
</dbReference>
<dbReference type="Pfam" id="PF00628">
    <property type="entry name" value="PHD"/>
    <property type="match status" value="1"/>
</dbReference>
<dbReference type="PROSITE" id="PS51050">
    <property type="entry name" value="ZF_CW"/>
    <property type="match status" value="1"/>
</dbReference>
<comment type="caution">
    <text evidence="7">The sequence shown here is derived from an EMBL/GenBank/DDBJ whole genome shotgun (WGS) entry which is preliminary data.</text>
</comment>
<protein>
    <submittedName>
        <fullName evidence="7">Histone acetyltransferase KAT6A</fullName>
    </submittedName>
</protein>
<dbReference type="InterPro" id="IPR011011">
    <property type="entry name" value="Znf_FYVE_PHD"/>
</dbReference>
<sequence>MQETKISLCDWMSGNETWQMTPKCDGTSQSGCKEAEDSCLPFPKTGSQQSSVSMMFESPMPILVYRRKKRWGCSSSASAVVANFCAQELVNSKRSVDCFSVVSSNALSEAVMEQKGVSRVEHETATKTSLCDWMSGNETWQMTPKCDGTSQAGCKEAEDSCHPLPKTGSQQPSVSVMFESPMPISVYSRGKKRWGSSSSTSSVVANFYAQEHVNSKRSADCLSVVSSDALSEAVMERKGVSRVEHETATKISLCDWMSGNETCKMTPKCDGTSQSGCKEADDSCLPLPKIGSQQSSVSMRFESPIPILIYRRKKRWGRSSSANAVVANFCAQELVNSKRSADCLSVVSSDALSEAVMEQKGVSQVEHQTATKISLCDWMSDNETFRMTPKCDGTSQPGCKEAEDSCLPLPEIGSQQLSVSLMFESPMPILVYSRRKKRWGSSSIASAVVANFCAQEPVNSKRSTDCLSVVSSDVLSEAVMGQKGVPQAEHEIATVRAPVMPLACCRGPRISKYEIANGCSGVYDHISDDVHKTVVQKTIDVDSINDSCSSSKSNMELALASTKDEMDENGECSSSSVIAAEVAMEDLSEKDACHHILRNQGNVDEVGPSRNCVNEETGTTSGGSCSRFCKSCSRSGTVQKMLICDSCEEAFHVRCCTPRIKKLPIDEWYCIMCMKQKRIMLKETTASKASSITGVMGRSRDKSPKGEFSPIELMLRDTEPYRTSVRIGKGFQAEISDWSGPIDNDVDNIGEPLELDPSDFTDFHGSNCNKSSKLSLIGNWLQCREFIEGVGGTKGTICGKWRRRSSSSGYLTQIEFKLRAPLFEVQTDNWECFCCVQWDPSLADCSVPQVVTLLTTSFYLMLLFSDINLQVMVLDLGFELTNLDFGILYY</sequence>
<dbReference type="AlphaFoldDB" id="A0A5B6WAK8"/>
<feature type="domain" description="PHD-type" evidence="5">
    <location>
        <begin position="626"/>
        <end position="676"/>
    </location>
</feature>
<dbReference type="SMART" id="SM00249">
    <property type="entry name" value="PHD"/>
    <property type="match status" value="1"/>
</dbReference>
<dbReference type="PROSITE" id="PS01359">
    <property type="entry name" value="ZF_PHD_1"/>
    <property type="match status" value="1"/>
</dbReference>
<evidence type="ECO:0000256" key="3">
    <source>
        <dbReference type="ARBA" id="ARBA00022833"/>
    </source>
</evidence>
<dbReference type="InterPro" id="IPR047171">
    <property type="entry name" value="BAZ1A"/>
</dbReference>
<organism evidence="7 8">
    <name type="scientific">Gossypium australe</name>
    <dbReference type="NCBI Taxonomy" id="47621"/>
    <lineage>
        <taxon>Eukaryota</taxon>
        <taxon>Viridiplantae</taxon>
        <taxon>Streptophyta</taxon>
        <taxon>Embryophyta</taxon>
        <taxon>Tracheophyta</taxon>
        <taxon>Spermatophyta</taxon>
        <taxon>Magnoliopsida</taxon>
        <taxon>eudicotyledons</taxon>
        <taxon>Gunneridae</taxon>
        <taxon>Pentapetalae</taxon>
        <taxon>rosids</taxon>
        <taxon>malvids</taxon>
        <taxon>Malvales</taxon>
        <taxon>Malvaceae</taxon>
        <taxon>Malvoideae</taxon>
        <taxon>Gossypium</taxon>
    </lineage>
</organism>
<dbReference type="EMBL" id="SMMG02000004">
    <property type="protein sequence ID" value="KAA3478386.1"/>
    <property type="molecule type" value="Genomic_DNA"/>
</dbReference>
<keyword evidence="3" id="KW-0862">Zinc</keyword>
<dbReference type="Gene3D" id="3.30.40.100">
    <property type="match status" value="1"/>
</dbReference>
<dbReference type="GO" id="GO:0045740">
    <property type="term" value="P:positive regulation of DNA replication"/>
    <property type="evidence" value="ECO:0007669"/>
    <property type="project" value="TreeGrafter"/>
</dbReference>
<dbReference type="InterPro" id="IPR019787">
    <property type="entry name" value="Znf_PHD-finger"/>
</dbReference>
<feature type="domain" description="CW-type" evidence="6">
    <location>
        <begin position="774"/>
        <end position="853"/>
    </location>
</feature>
<dbReference type="GO" id="GO:0006338">
    <property type="term" value="P:chromatin remodeling"/>
    <property type="evidence" value="ECO:0007669"/>
    <property type="project" value="InterPro"/>
</dbReference>
<keyword evidence="7" id="KW-0808">Transferase</keyword>
<evidence type="ECO:0000259" key="5">
    <source>
        <dbReference type="PROSITE" id="PS50016"/>
    </source>
</evidence>
<name>A0A5B6WAK8_9ROSI</name>
<dbReference type="GO" id="GO:0008623">
    <property type="term" value="C:CHRAC"/>
    <property type="evidence" value="ECO:0007669"/>
    <property type="project" value="TreeGrafter"/>
</dbReference>
<reference evidence="8" key="1">
    <citation type="journal article" date="2019" name="Plant Biotechnol. J.">
        <title>Genome sequencing of the Australian wild diploid species Gossypium australe highlights disease resistance and delayed gland morphogenesis.</title>
        <authorList>
            <person name="Cai Y."/>
            <person name="Cai X."/>
            <person name="Wang Q."/>
            <person name="Wang P."/>
            <person name="Zhang Y."/>
            <person name="Cai C."/>
            <person name="Xu Y."/>
            <person name="Wang K."/>
            <person name="Zhou Z."/>
            <person name="Wang C."/>
            <person name="Geng S."/>
            <person name="Li B."/>
            <person name="Dong Q."/>
            <person name="Hou Y."/>
            <person name="Wang H."/>
            <person name="Ai P."/>
            <person name="Liu Z."/>
            <person name="Yi F."/>
            <person name="Sun M."/>
            <person name="An G."/>
            <person name="Cheng J."/>
            <person name="Zhang Y."/>
            <person name="Shi Q."/>
            <person name="Xie Y."/>
            <person name="Shi X."/>
            <person name="Chang Y."/>
            <person name="Huang F."/>
            <person name="Chen Y."/>
            <person name="Hong S."/>
            <person name="Mi L."/>
            <person name="Sun Q."/>
            <person name="Zhang L."/>
            <person name="Zhou B."/>
            <person name="Peng R."/>
            <person name="Zhang X."/>
            <person name="Liu F."/>
        </authorList>
    </citation>
    <scope>NUCLEOTIDE SEQUENCE [LARGE SCALE GENOMIC DNA]</scope>
    <source>
        <strain evidence="8">cv. PA1801</strain>
    </source>
</reference>
<dbReference type="PROSITE" id="PS50231">
    <property type="entry name" value="RICIN_B_LECTIN"/>
    <property type="match status" value="1"/>
</dbReference>
<accession>A0A5B6WAK8</accession>
<dbReference type="GO" id="GO:0016740">
    <property type="term" value="F:transferase activity"/>
    <property type="evidence" value="ECO:0007669"/>
    <property type="project" value="UniProtKB-KW"/>
</dbReference>
<evidence type="ECO:0000256" key="4">
    <source>
        <dbReference type="PROSITE-ProRule" id="PRU00146"/>
    </source>
</evidence>
<dbReference type="GO" id="GO:0008270">
    <property type="term" value="F:zinc ion binding"/>
    <property type="evidence" value="ECO:0007669"/>
    <property type="project" value="UniProtKB-KW"/>
</dbReference>
<dbReference type="InterPro" id="IPR001965">
    <property type="entry name" value="Znf_PHD"/>
</dbReference>
<evidence type="ECO:0000313" key="7">
    <source>
        <dbReference type="EMBL" id="KAA3478386.1"/>
    </source>
</evidence>
<dbReference type="GO" id="GO:0031445">
    <property type="term" value="P:regulation of heterochromatin formation"/>
    <property type="evidence" value="ECO:0007669"/>
    <property type="project" value="TreeGrafter"/>
</dbReference>
<dbReference type="PANTHER" id="PTHR46510">
    <property type="entry name" value="BROMODOMAIN ADJACENT TO ZINC FINGER DOMAIN PROTEIN 1A"/>
    <property type="match status" value="1"/>
</dbReference>
<proteinExistence type="predicted"/>
<dbReference type="InterPro" id="IPR019786">
    <property type="entry name" value="Zinc_finger_PHD-type_CS"/>
</dbReference>